<dbReference type="PANTHER" id="PTHR24567">
    <property type="entry name" value="CRP FAMILY TRANSCRIPTIONAL REGULATORY PROTEIN"/>
    <property type="match status" value="1"/>
</dbReference>
<dbReference type="InterPro" id="IPR000595">
    <property type="entry name" value="cNMP-bd_dom"/>
</dbReference>
<dbReference type="InterPro" id="IPR018490">
    <property type="entry name" value="cNMP-bd_dom_sf"/>
</dbReference>
<dbReference type="SMART" id="SM00100">
    <property type="entry name" value="cNMP"/>
    <property type="match status" value="2"/>
</dbReference>
<dbReference type="Gene3D" id="2.60.120.10">
    <property type="entry name" value="Jelly Rolls"/>
    <property type="match status" value="2"/>
</dbReference>
<dbReference type="KEGG" id="sper:EW093_02305"/>
<dbReference type="PROSITE" id="PS00889">
    <property type="entry name" value="CNMP_BINDING_2"/>
    <property type="match status" value="1"/>
</dbReference>
<dbReference type="InterPro" id="IPR018488">
    <property type="entry name" value="cNMP-bd_CS"/>
</dbReference>
<organism evidence="2 3">
    <name type="scientific">Thiospirochaeta perfilievii</name>
    <dbReference type="NCBI Taxonomy" id="252967"/>
    <lineage>
        <taxon>Bacteria</taxon>
        <taxon>Pseudomonadati</taxon>
        <taxon>Spirochaetota</taxon>
        <taxon>Spirochaetia</taxon>
        <taxon>Spirochaetales</taxon>
        <taxon>Spirochaetaceae</taxon>
        <taxon>Thiospirochaeta</taxon>
    </lineage>
</organism>
<keyword evidence="3" id="KW-1185">Reference proteome</keyword>
<feature type="domain" description="Cyclic nucleotide-binding" evidence="1">
    <location>
        <begin position="196"/>
        <end position="296"/>
    </location>
</feature>
<dbReference type="EMBL" id="CP035807">
    <property type="protein sequence ID" value="QEN03577.1"/>
    <property type="molecule type" value="Genomic_DNA"/>
</dbReference>
<sequence>MSNAQLGIMSCRKGAYITTIGENKADCFYIIRSGSVRVTREIDIKGESKSIVLKPGDFFGVVSTMSHHPHIDTAQAIEDTKIITVKKDQFQFLIQNNTAVAMNIINGFSKRVRVLNKELVRKSGISKQEIGPETLYSSAEVYIKSNRYNEAYFLYNKYISESSNSENIKKAKLRMERLKPYAKSQIALQGDTSFVRHYPKDCMIFGEGQKGTELYILQKGQVKITKIVENKEIILAILKAGDMFGEMALLEDKPRSASAISYENADLMVISRSNFKKMVSEQPQIVTKLTILLADRIWGTTKLIENANISDYVGRLYDWLSVELEKMNVPLNTKESAKFNFGIKELINIVGIPRDKVDESLVELYKNHKISEKDGKLHSSDVSEIRSQCAYYRKMDRIKKNRI</sequence>
<dbReference type="RefSeq" id="WP_149566835.1">
    <property type="nucleotide sequence ID" value="NZ_CP035807.1"/>
</dbReference>
<protein>
    <submittedName>
        <fullName evidence="2">Cyclic nucleotide-binding domain-containing protein</fullName>
    </submittedName>
</protein>
<dbReference type="Pfam" id="PF00027">
    <property type="entry name" value="cNMP_binding"/>
    <property type="match status" value="2"/>
</dbReference>
<dbReference type="SUPFAM" id="SSF51206">
    <property type="entry name" value="cAMP-binding domain-like"/>
    <property type="match status" value="2"/>
</dbReference>
<name>A0A5C1Q844_9SPIO</name>
<proteinExistence type="predicted"/>
<dbReference type="AlphaFoldDB" id="A0A5C1Q844"/>
<dbReference type="GO" id="GO:0003700">
    <property type="term" value="F:DNA-binding transcription factor activity"/>
    <property type="evidence" value="ECO:0007669"/>
    <property type="project" value="TreeGrafter"/>
</dbReference>
<reference evidence="2 3" key="1">
    <citation type="submission" date="2019-02" db="EMBL/GenBank/DDBJ databases">
        <authorList>
            <person name="Fomenkov A."/>
            <person name="Dubinina G."/>
            <person name="Grabovich M."/>
            <person name="Vincze T."/>
            <person name="Roberts R.J."/>
        </authorList>
    </citation>
    <scope>NUCLEOTIDE SEQUENCE [LARGE SCALE GENOMIC DNA]</scope>
    <source>
        <strain evidence="2 3">P</strain>
    </source>
</reference>
<gene>
    <name evidence="2" type="ORF">EW093_02305</name>
</gene>
<evidence type="ECO:0000259" key="1">
    <source>
        <dbReference type="PROSITE" id="PS50042"/>
    </source>
</evidence>
<feature type="domain" description="Cyclic nucleotide-binding" evidence="1">
    <location>
        <begin position="23"/>
        <end position="111"/>
    </location>
</feature>
<dbReference type="OrthoDB" id="305756at2"/>
<dbReference type="PANTHER" id="PTHR24567:SF74">
    <property type="entry name" value="HTH-TYPE TRANSCRIPTIONAL REGULATOR ARCR"/>
    <property type="match status" value="1"/>
</dbReference>
<dbReference type="Proteomes" id="UP000323824">
    <property type="component" value="Chromosome"/>
</dbReference>
<dbReference type="InterPro" id="IPR050397">
    <property type="entry name" value="Env_Response_Regulators"/>
</dbReference>
<reference evidence="2 3" key="2">
    <citation type="submission" date="2019-09" db="EMBL/GenBank/DDBJ databases">
        <title>Complete Genome Sequence and Methylome Analysis of free living Spirochaetas.</title>
        <authorList>
            <person name="Leshcheva N."/>
            <person name="Mikheeva N."/>
        </authorList>
    </citation>
    <scope>NUCLEOTIDE SEQUENCE [LARGE SCALE GENOMIC DNA]</scope>
    <source>
        <strain evidence="2 3">P</strain>
    </source>
</reference>
<dbReference type="InterPro" id="IPR014710">
    <property type="entry name" value="RmlC-like_jellyroll"/>
</dbReference>
<dbReference type="GO" id="GO:0005829">
    <property type="term" value="C:cytosol"/>
    <property type="evidence" value="ECO:0007669"/>
    <property type="project" value="TreeGrafter"/>
</dbReference>
<evidence type="ECO:0000313" key="2">
    <source>
        <dbReference type="EMBL" id="QEN03577.1"/>
    </source>
</evidence>
<evidence type="ECO:0000313" key="3">
    <source>
        <dbReference type="Proteomes" id="UP000323824"/>
    </source>
</evidence>
<dbReference type="PROSITE" id="PS50042">
    <property type="entry name" value="CNMP_BINDING_3"/>
    <property type="match status" value="2"/>
</dbReference>
<dbReference type="CDD" id="cd00038">
    <property type="entry name" value="CAP_ED"/>
    <property type="match status" value="2"/>
</dbReference>
<accession>A0A5C1Q844</accession>